<comment type="similarity">
    <text evidence="2">Belongs to the peptidase S54 family.</text>
</comment>
<evidence type="ECO:0000256" key="1">
    <source>
        <dbReference type="ARBA" id="ARBA00004141"/>
    </source>
</evidence>
<gene>
    <name evidence="9" type="ORF">D5R93_00070</name>
</gene>
<keyword evidence="5 7" id="KW-1133">Transmembrane helix</keyword>
<dbReference type="CDD" id="cd19756">
    <property type="entry name" value="Bbox2"/>
    <property type="match status" value="1"/>
</dbReference>
<feature type="transmembrane region" description="Helical" evidence="7">
    <location>
        <begin position="256"/>
        <end position="279"/>
    </location>
</feature>
<evidence type="ECO:0000256" key="4">
    <source>
        <dbReference type="ARBA" id="ARBA00022801"/>
    </source>
</evidence>
<sequence>MSQQPVSTPPVCPRHPQTAAYVRCQRCGRPVCPECQVPSPVGVHCVDCVRTSQAGRRRVRTVLGGRPTSGTAVTNMLILACVVVYIAQFLLQTASIPLDRLLGFVPAAALEEPWRFLSTAFLHGPPLHLAFNMWALWVLGSVLEPLLGRWRFLAVYLLSALGGSVMIYLLASPASQDWVTLTVGASGAVFGLFATTFVVQRRLGRDTSQIVGLLVLNAVISLLGANISWQGHLGGLLTGGLLAAVFAWAPRDRRSLYGVVATVGAAVVLVALVLVRSLLVQGPG</sequence>
<reference evidence="9 10" key="1">
    <citation type="submission" date="2018-09" db="EMBL/GenBank/DDBJ databases">
        <authorList>
            <person name="Li J."/>
        </authorList>
    </citation>
    <scope>NUCLEOTIDE SEQUENCE [LARGE SCALE GENOMIC DNA]</scope>
    <source>
        <strain evidence="9 10">2129</strain>
    </source>
</reference>
<evidence type="ECO:0000256" key="2">
    <source>
        <dbReference type="ARBA" id="ARBA00009045"/>
    </source>
</evidence>
<dbReference type="PANTHER" id="PTHR43731:SF14">
    <property type="entry name" value="PRESENILIN-ASSOCIATED RHOMBOID-LIKE PROTEIN, MITOCHONDRIAL"/>
    <property type="match status" value="1"/>
</dbReference>
<evidence type="ECO:0000256" key="5">
    <source>
        <dbReference type="ARBA" id="ARBA00022989"/>
    </source>
</evidence>
<evidence type="ECO:0000256" key="7">
    <source>
        <dbReference type="SAM" id="Phobius"/>
    </source>
</evidence>
<feature type="transmembrane region" description="Helical" evidence="7">
    <location>
        <begin position="76"/>
        <end position="96"/>
    </location>
</feature>
<feature type="transmembrane region" description="Helical" evidence="7">
    <location>
        <begin position="210"/>
        <end position="227"/>
    </location>
</feature>
<feature type="transmembrane region" description="Helical" evidence="7">
    <location>
        <begin position="116"/>
        <end position="140"/>
    </location>
</feature>
<keyword evidence="3 7" id="KW-0812">Transmembrane</keyword>
<dbReference type="PANTHER" id="PTHR43731">
    <property type="entry name" value="RHOMBOID PROTEASE"/>
    <property type="match status" value="1"/>
</dbReference>
<proteinExistence type="inferred from homology"/>
<dbReference type="InterPro" id="IPR022764">
    <property type="entry name" value="Peptidase_S54_rhomboid_dom"/>
</dbReference>
<evidence type="ECO:0000256" key="3">
    <source>
        <dbReference type="ARBA" id="ARBA00022692"/>
    </source>
</evidence>
<evidence type="ECO:0000313" key="10">
    <source>
        <dbReference type="Proteomes" id="UP000273001"/>
    </source>
</evidence>
<dbReference type="Gene3D" id="1.20.1540.10">
    <property type="entry name" value="Rhomboid-like"/>
    <property type="match status" value="1"/>
</dbReference>
<evidence type="ECO:0000259" key="8">
    <source>
        <dbReference type="Pfam" id="PF01694"/>
    </source>
</evidence>
<organism evidence="9 10">
    <name type="scientific">Actinomyces lilanjuaniae</name>
    <dbReference type="NCBI Taxonomy" id="2321394"/>
    <lineage>
        <taxon>Bacteria</taxon>
        <taxon>Bacillati</taxon>
        <taxon>Actinomycetota</taxon>
        <taxon>Actinomycetes</taxon>
        <taxon>Actinomycetales</taxon>
        <taxon>Actinomycetaceae</taxon>
        <taxon>Actinomyces</taxon>
    </lineage>
</organism>
<keyword evidence="10" id="KW-1185">Reference proteome</keyword>
<accession>A0ABM6Z151</accession>
<evidence type="ECO:0000256" key="6">
    <source>
        <dbReference type="ARBA" id="ARBA00023136"/>
    </source>
</evidence>
<keyword evidence="9" id="KW-0645">Protease</keyword>
<dbReference type="Pfam" id="PF01694">
    <property type="entry name" value="Rhomboid"/>
    <property type="match status" value="1"/>
</dbReference>
<dbReference type="GO" id="GO:0008233">
    <property type="term" value="F:peptidase activity"/>
    <property type="evidence" value="ECO:0007669"/>
    <property type="project" value="UniProtKB-KW"/>
</dbReference>
<keyword evidence="4" id="KW-0378">Hydrolase</keyword>
<protein>
    <submittedName>
        <fullName evidence="9">Rhomboid family intramembrane serine protease</fullName>
    </submittedName>
</protein>
<dbReference type="EMBL" id="CP032514">
    <property type="protein sequence ID" value="AYD88853.1"/>
    <property type="molecule type" value="Genomic_DNA"/>
</dbReference>
<dbReference type="GO" id="GO:0006508">
    <property type="term" value="P:proteolysis"/>
    <property type="evidence" value="ECO:0007669"/>
    <property type="project" value="UniProtKB-KW"/>
</dbReference>
<evidence type="ECO:0000313" key="9">
    <source>
        <dbReference type="EMBL" id="AYD88853.1"/>
    </source>
</evidence>
<dbReference type="InterPro" id="IPR035952">
    <property type="entry name" value="Rhomboid-like_sf"/>
</dbReference>
<feature type="domain" description="Peptidase S54 rhomboid" evidence="8">
    <location>
        <begin position="111"/>
        <end position="247"/>
    </location>
</feature>
<feature type="transmembrane region" description="Helical" evidence="7">
    <location>
        <begin position="178"/>
        <end position="198"/>
    </location>
</feature>
<keyword evidence="6 7" id="KW-0472">Membrane</keyword>
<comment type="subcellular location">
    <subcellularLocation>
        <location evidence="1">Membrane</location>
        <topology evidence="1">Multi-pass membrane protein</topology>
    </subcellularLocation>
</comment>
<dbReference type="SUPFAM" id="SSF144091">
    <property type="entry name" value="Rhomboid-like"/>
    <property type="match status" value="1"/>
</dbReference>
<dbReference type="InterPro" id="IPR050925">
    <property type="entry name" value="Rhomboid_protease_S54"/>
</dbReference>
<name>A0ABM6Z151_9ACTO</name>
<feature type="transmembrane region" description="Helical" evidence="7">
    <location>
        <begin position="152"/>
        <end position="172"/>
    </location>
</feature>
<feature type="transmembrane region" description="Helical" evidence="7">
    <location>
        <begin position="233"/>
        <end position="249"/>
    </location>
</feature>
<dbReference type="Proteomes" id="UP000273001">
    <property type="component" value="Chromosome"/>
</dbReference>